<evidence type="ECO:0000256" key="5">
    <source>
        <dbReference type="ARBA" id="ARBA00023163"/>
    </source>
</evidence>
<evidence type="ECO:0000256" key="7">
    <source>
        <dbReference type="SAM" id="MobiDB-lite"/>
    </source>
</evidence>
<dbReference type="InterPro" id="IPR039420">
    <property type="entry name" value="WalR-like"/>
</dbReference>
<dbReference type="SUPFAM" id="SSF46894">
    <property type="entry name" value="C-terminal effector domain of the bipartite response regulators"/>
    <property type="match status" value="1"/>
</dbReference>
<evidence type="ECO:0000313" key="9">
    <source>
        <dbReference type="EMBL" id="SPP62973.1"/>
    </source>
</evidence>
<protein>
    <recommendedName>
        <fullName evidence="8">OmpR/PhoB-type domain-containing protein</fullName>
    </recommendedName>
</protein>
<dbReference type="CDD" id="cd00383">
    <property type="entry name" value="trans_reg_C"/>
    <property type="match status" value="1"/>
</dbReference>
<keyword evidence="1" id="KW-0597">Phosphoprotein</keyword>
<keyword evidence="2" id="KW-0902">Two-component regulatory system</keyword>
<dbReference type="AlphaFoldDB" id="A0A330L181"/>
<evidence type="ECO:0000256" key="3">
    <source>
        <dbReference type="ARBA" id="ARBA00023015"/>
    </source>
</evidence>
<dbReference type="InParanoid" id="A0A330L181"/>
<dbReference type="GO" id="GO:0032993">
    <property type="term" value="C:protein-DNA complex"/>
    <property type="evidence" value="ECO:0007669"/>
    <property type="project" value="TreeGrafter"/>
</dbReference>
<evidence type="ECO:0000256" key="6">
    <source>
        <dbReference type="PROSITE-ProRule" id="PRU01091"/>
    </source>
</evidence>
<keyword evidence="3" id="KW-0805">Transcription regulation</keyword>
<dbReference type="InterPro" id="IPR011006">
    <property type="entry name" value="CheY-like_superfamily"/>
</dbReference>
<name>A0A330L181_9BACT</name>
<dbReference type="EMBL" id="OUNR01000001">
    <property type="protein sequence ID" value="SPP62973.1"/>
    <property type="molecule type" value="Genomic_DNA"/>
</dbReference>
<evidence type="ECO:0000313" key="10">
    <source>
        <dbReference type="Proteomes" id="UP000248168"/>
    </source>
</evidence>
<gene>
    <name evidence="9" type="ORF">NITLEN_10059</name>
</gene>
<organism evidence="9 10">
    <name type="scientific">Nitrospira lenta</name>
    <dbReference type="NCBI Taxonomy" id="1436998"/>
    <lineage>
        <taxon>Bacteria</taxon>
        <taxon>Pseudomonadati</taxon>
        <taxon>Nitrospirota</taxon>
        <taxon>Nitrospiria</taxon>
        <taxon>Nitrospirales</taxon>
        <taxon>Nitrospiraceae</taxon>
        <taxon>Nitrospira</taxon>
    </lineage>
</organism>
<evidence type="ECO:0000259" key="8">
    <source>
        <dbReference type="PROSITE" id="PS51755"/>
    </source>
</evidence>
<feature type="DNA-binding region" description="OmpR/PhoB-type" evidence="6">
    <location>
        <begin position="130"/>
        <end position="229"/>
    </location>
</feature>
<dbReference type="PANTHER" id="PTHR48111:SF1">
    <property type="entry name" value="TWO-COMPONENT RESPONSE REGULATOR ORR33"/>
    <property type="match status" value="1"/>
</dbReference>
<evidence type="ECO:0000256" key="2">
    <source>
        <dbReference type="ARBA" id="ARBA00023012"/>
    </source>
</evidence>
<dbReference type="GO" id="GO:0006355">
    <property type="term" value="P:regulation of DNA-templated transcription"/>
    <property type="evidence" value="ECO:0007669"/>
    <property type="project" value="InterPro"/>
</dbReference>
<dbReference type="SMART" id="SM00862">
    <property type="entry name" value="Trans_reg_C"/>
    <property type="match status" value="1"/>
</dbReference>
<dbReference type="RefSeq" id="WP_121987589.1">
    <property type="nucleotide sequence ID" value="NZ_OUNR01000001.1"/>
</dbReference>
<dbReference type="InterPro" id="IPR036388">
    <property type="entry name" value="WH-like_DNA-bd_sf"/>
</dbReference>
<dbReference type="GO" id="GO:0000976">
    <property type="term" value="F:transcription cis-regulatory region binding"/>
    <property type="evidence" value="ECO:0007669"/>
    <property type="project" value="TreeGrafter"/>
</dbReference>
<keyword evidence="5" id="KW-0804">Transcription</keyword>
<proteinExistence type="predicted"/>
<dbReference type="OrthoDB" id="9787103at2"/>
<evidence type="ECO:0000256" key="4">
    <source>
        <dbReference type="ARBA" id="ARBA00023125"/>
    </source>
</evidence>
<dbReference type="InterPro" id="IPR001867">
    <property type="entry name" value="OmpR/PhoB-type_DNA-bd"/>
</dbReference>
<dbReference type="GO" id="GO:0005829">
    <property type="term" value="C:cytosol"/>
    <property type="evidence" value="ECO:0007669"/>
    <property type="project" value="TreeGrafter"/>
</dbReference>
<sequence length="297" mass="33076">MRIKMFKGTVLLVTLNERLRNNLRTAMLQAGYMFMAVRNQDEALRKLRTSDLSIIVVDRHESGFLRLHHETPFRIPIVTIAHHAEGCDEQHCIQDLENGAARAVCNASSAMVVALTGAILRRQRWDRSVSDLYRFDGVTIDLQNYTVSVAGTPVNVKPTEFRILKSLAIAPGHFLSRNALIDRVWGEDYALCPHTLDVHISSIRQQLVPYGVSSDFVSTVRGLGFKLRSASARSKTPVDQSSPLVAQAFTPQPVSVRQPRARAMKSAAAGGAPWRHTPAEALSARYRIKPAQTRDEQ</sequence>
<keyword evidence="10" id="KW-1185">Reference proteome</keyword>
<keyword evidence="4 6" id="KW-0238">DNA-binding</keyword>
<dbReference type="Gene3D" id="1.10.10.10">
    <property type="entry name" value="Winged helix-like DNA-binding domain superfamily/Winged helix DNA-binding domain"/>
    <property type="match status" value="1"/>
</dbReference>
<evidence type="ECO:0000256" key="1">
    <source>
        <dbReference type="ARBA" id="ARBA00022553"/>
    </source>
</evidence>
<dbReference type="PANTHER" id="PTHR48111">
    <property type="entry name" value="REGULATOR OF RPOS"/>
    <property type="match status" value="1"/>
</dbReference>
<dbReference type="GO" id="GO:0000156">
    <property type="term" value="F:phosphorelay response regulator activity"/>
    <property type="evidence" value="ECO:0007669"/>
    <property type="project" value="TreeGrafter"/>
</dbReference>
<reference evidence="10" key="1">
    <citation type="submission" date="2018-04" db="EMBL/GenBank/DDBJ databases">
        <authorList>
            <person name="Lucker S."/>
            <person name="Sakoula D."/>
        </authorList>
    </citation>
    <scope>NUCLEOTIDE SEQUENCE [LARGE SCALE GENOMIC DNA]</scope>
</reference>
<dbReference type="Proteomes" id="UP000248168">
    <property type="component" value="Unassembled WGS sequence"/>
</dbReference>
<dbReference type="SUPFAM" id="SSF52172">
    <property type="entry name" value="CheY-like"/>
    <property type="match status" value="1"/>
</dbReference>
<dbReference type="Pfam" id="PF00486">
    <property type="entry name" value="Trans_reg_C"/>
    <property type="match status" value="1"/>
</dbReference>
<feature type="domain" description="OmpR/PhoB-type" evidence="8">
    <location>
        <begin position="130"/>
        <end position="229"/>
    </location>
</feature>
<feature type="region of interest" description="Disordered" evidence="7">
    <location>
        <begin position="250"/>
        <end position="297"/>
    </location>
</feature>
<dbReference type="PROSITE" id="PS51755">
    <property type="entry name" value="OMPR_PHOB"/>
    <property type="match status" value="1"/>
</dbReference>
<accession>A0A330L181</accession>
<dbReference type="InterPro" id="IPR016032">
    <property type="entry name" value="Sig_transdc_resp-reg_C-effctor"/>
</dbReference>